<dbReference type="AlphaFoldDB" id="E2PYG0"/>
<dbReference type="STRING" id="1901.BB341_22510"/>
<evidence type="ECO:0000256" key="2">
    <source>
        <dbReference type="SAM" id="SignalP"/>
    </source>
</evidence>
<feature type="chain" id="PRO_5038541547" evidence="2">
    <location>
        <begin position="41"/>
        <end position="628"/>
    </location>
</feature>
<feature type="region of interest" description="Disordered" evidence="1">
    <location>
        <begin position="432"/>
        <end position="469"/>
    </location>
</feature>
<sequence>MVSSHSPSPFSSAVPRPAALSAAVATALAAGLLAGAPAVAGPAERTERAAAVSIHDIQGSTRISPLAGQPVAGVPGIVTGVRGYGSARGFWIQERVPDADPATSEGVFVFTGSTTPSVKAGDEVTVSGTVTEYIPGGTSSGNQSLTQITRPTVTVVSSGNALPEPVTVSARTVPDAYAPQGDPAAGGSVNGLPLNPGAYALDYYESLEGTSVRIGTSRVVGASDPYSELWVTVKPYENRTPRGGALYGSYTSQNSGRLKIQSLVPLAEQPFPTANVGDVLTGTTEGVLDFNQFGGYTLAARALGEVRDRGLKREQARPHRSGELAVATYNVENLDPTDPQTKFDSLAKAVVENLASPDIVALEEIQDNNGKKNDGVVAADETVRKFTDAIVAAGGPAYEWRSISPENNKDGGEPGGNIRQVFLFNPERVSFTDRAGGDATTPTDVTSTRRGGAALTLSPGRVDPANPAWESSRKPLAAEFSFRGETVFVIANHFGSKGGDEGLTAHRQPPNRSSEVKRLQQAQSVNAFVKKILKADRRADVLVVGDINDFEFSATTQALTDGGALYPAVKSLPRKDRYSYVFQGNSQVLDQILTSPSIRNFSYDSVHINAEFSDQNSDHDPQLLRFRP</sequence>
<dbReference type="Pfam" id="PF19580">
    <property type="entry name" value="Exo_endo_phos_3"/>
    <property type="match status" value="1"/>
</dbReference>
<dbReference type="GO" id="GO:0003824">
    <property type="term" value="F:catalytic activity"/>
    <property type="evidence" value="ECO:0007669"/>
    <property type="project" value="InterPro"/>
</dbReference>
<reference evidence="4 5" key="1">
    <citation type="journal article" date="2010" name="Genome Biol. Evol.">
        <title>The sequence of a 1.8-mb bacterial linear plasmid reveals a rich evolutionary reservoir of secondary metabolic pathways.</title>
        <authorList>
            <person name="Medema M.H."/>
            <person name="Trefzer A."/>
            <person name="Kovalchuk A."/>
            <person name="van den Berg M."/>
            <person name="Mueller U."/>
            <person name="Heijne W."/>
            <person name="Wu L."/>
            <person name="Alam M.T."/>
            <person name="Ronning C.M."/>
            <person name="Nierman W.C."/>
            <person name="Bovenberg R.A.L."/>
            <person name="Breitling R."/>
            <person name="Takano E."/>
        </authorList>
    </citation>
    <scope>NUCLEOTIDE SEQUENCE [LARGE SCALE GENOMIC DNA]</scope>
    <source>
        <strain evidence="5">ATCC 27064 / DSM 738 / JCM 4710 / NBRC 13307 / NCIMB 12785 / NRRL 3585 / VKM Ac-602</strain>
    </source>
</reference>
<gene>
    <name evidence="4" type="ORF">SCLAV_1103</name>
</gene>
<dbReference type="Gene3D" id="3.60.10.10">
    <property type="entry name" value="Endonuclease/exonuclease/phosphatase"/>
    <property type="match status" value="1"/>
</dbReference>
<evidence type="ECO:0000313" key="4">
    <source>
        <dbReference type="EMBL" id="EFG06182.1"/>
    </source>
</evidence>
<dbReference type="InterPro" id="IPR036691">
    <property type="entry name" value="Endo/exonu/phosph_ase_sf"/>
</dbReference>
<evidence type="ECO:0000259" key="3">
    <source>
        <dbReference type="Pfam" id="PF19580"/>
    </source>
</evidence>
<dbReference type="eggNOG" id="COG2374">
    <property type="taxonomic scope" value="Bacteria"/>
</dbReference>
<keyword evidence="2" id="KW-0732">Signal</keyword>
<feature type="compositionally biased region" description="Polar residues" evidence="1">
    <location>
        <begin position="440"/>
        <end position="449"/>
    </location>
</feature>
<protein>
    <submittedName>
        <fullName evidence="4">Large secreted protein</fullName>
    </submittedName>
</protein>
<dbReference type="OrthoDB" id="1016457at2"/>
<name>E2PYG0_STRCL</name>
<proteinExistence type="predicted"/>
<organism evidence="4 5">
    <name type="scientific">Streptomyces clavuligerus</name>
    <dbReference type="NCBI Taxonomy" id="1901"/>
    <lineage>
        <taxon>Bacteria</taxon>
        <taxon>Bacillati</taxon>
        <taxon>Actinomycetota</taxon>
        <taxon>Actinomycetes</taxon>
        <taxon>Kitasatosporales</taxon>
        <taxon>Streptomycetaceae</taxon>
        <taxon>Streptomyces</taxon>
    </lineage>
</organism>
<dbReference type="EMBL" id="CM000913">
    <property type="protein sequence ID" value="EFG06182.1"/>
    <property type="molecule type" value="Genomic_DNA"/>
</dbReference>
<evidence type="ECO:0000256" key="1">
    <source>
        <dbReference type="SAM" id="MobiDB-lite"/>
    </source>
</evidence>
<dbReference type="KEGG" id="sclf:BB341_22510"/>
<accession>E2PYG0</accession>
<evidence type="ECO:0000313" key="5">
    <source>
        <dbReference type="Proteomes" id="UP000002357"/>
    </source>
</evidence>
<feature type="signal peptide" evidence="2">
    <location>
        <begin position="1"/>
        <end position="40"/>
    </location>
</feature>
<dbReference type="Proteomes" id="UP000002357">
    <property type="component" value="Chromosome"/>
</dbReference>
<dbReference type="CDD" id="cd04486">
    <property type="entry name" value="YhcR_OBF_like"/>
    <property type="match status" value="1"/>
</dbReference>
<dbReference type="PANTHER" id="PTHR42834">
    <property type="entry name" value="ENDONUCLEASE/EXONUCLEASE/PHOSPHATASE FAMILY PROTEIN (AFU_ORTHOLOGUE AFUA_3G09210)"/>
    <property type="match status" value="1"/>
</dbReference>
<dbReference type="SUPFAM" id="SSF56219">
    <property type="entry name" value="DNase I-like"/>
    <property type="match status" value="1"/>
</dbReference>
<feature type="domain" description="Endonuclease/exonuclease/phosphatase" evidence="3">
    <location>
        <begin position="472"/>
        <end position="598"/>
    </location>
</feature>
<dbReference type="InterPro" id="IPR005135">
    <property type="entry name" value="Endo/exonuclease/phosphatase"/>
</dbReference>
<dbReference type="RefSeq" id="WP_003960043.1">
    <property type="nucleotide sequence ID" value="NZ_CM000913.1"/>
</dbReference>
<dbReference type="GeneID" id="93732241"/>
<dbReference type="PANTHER" id="PTHR42834:SF1">
    <property type="entry name" value="ENDONUCLEASE_EXONUCLEASE_PHOSPHATASE FAMILY PROTEIN (AFU_ORTHOLOGUE AFUA_3G09210)"/>
    <property type="match status" value="1"/>
</dbReference>
<keyword evidence="5" id="KW-1185">Reference proteome</keyword>